<proteinExistence type="inferred from homology"/>
<dbReference type="InterPro" id="IPR001567">
    <property type="entry name" value="Pept_M3A_M3B_dom"/>
</dbReference>
<comment type="similarity">
    <text evidence="2 10">Belongs to the peptidase M3 family.</text>
</comment>
<protein>
    <recommendedName>
        <fullName evidence="11">Peptidase M3A/M3B catalytic domain-containing protein</fullName>
    </recommendedName>
</protein>
<keyword evidence="8 10" id="KW-0482">Metalloprotease</keyword>
<name>A0A4S2LIA4_OPIFE</name>
<gene>
    <name evidence="12" type="ORF">CRM22_008431</name>
</gene>
<keyword evidence="5 10" id="KW-0378">Hydrolase</keyword>
<dbReference type="Proteomes" id="UP000308267">
    <property type="component" value="Unassembled WGS sequence"/>
</dbReference>
<dbReference type="InterPro" id="IPR024077">
    <property type="entry name" value="Neurolysin/TOP_dom2"/>
</dbReference>
<dbReference type="GO" id="GO:0005739">
    <property type="term" value="C:mitochondrion"/>
    <property type="evidence" value="ECO:0007669"/>
    <property type="project" value="UniProtKB-SubCell"/>
</dbReference>
<dbReference type="GO" id="GO:0004222">
    <property type="term" value="F:metalloendopeptidase activity"/>
    <property type="evidence" value="ECO:0007669"/>
    <property type="project" value="InterPro"/>
</dbReference>
<dbReference type="STRING" id="147828.A0A4S2LIA4"/>
<feature type="domain" description="Peptidase M3A/M3B catalytic" evidence="11">
    <location>
        <begin position="266"/>
        <end position="739"/>
    </location>
</feature>
<evidence type="ECO:0000256" key="6">
    <source>
        <dbReference type="ARBA" id="ARBA00022833"/>
    </source>
</evidence>
<evidence type="ECO:0000313" key="13">
    <source>
        <dbReference type="Proteomes" id="UP000308267"/>
    </source>
</evidence>
<evidence type="ECO:0000256" key="9">
    <source>
        <dbReference type="ARBA" id="ARBA00023128"/>
    </source>
</evidence>
<keyword evidence="7" id="KW-0809">Transit peptide</keyword>
<dbReference type="InterPro" id="IPR045090">
    <property type="entry name" value="Pept_M3A_M3B"/>
</dbReference>
<dbReference type="CDD" id="cd06457">
    <property type="entry name" value="M3A_MIP"/>
    <property type="match status" value="1"/>
</dbReference>
<dbReference type="InterPro" id="IPR033851">
    <property type="entry name" value="M3A_MIP"/>
</dbReference>
<keyword evidence="13" id="KW-1185">Reference proteome</keyword>
<comment type="subcellular location">
    <subcellularLocation>
        <location evidence="1">Mitochondrion</location>
    </subcellularLocation>
</comment>
<evidence type="ECO:0000256" key="2">
    <source>
        <dbReference type="ARBA" id="ARBA00006040"/>
    </source>
</evidence>
<dbReference type="AlphaFoldDB" id="A0A4S2LIA4"/>
<dbReference type="PANTHER" id="PTHR11804:SF79">
    <property type="entry name" value="MITOCHONDRIAL INTERMEDIATE PEPTIDASE"/>
    <property type="match status" value="1"/>
</dbReference>
<dbReference type="GO" id="GO:0006627">
    <property type="term" value="P:protein processing involved in protein targeting to mitochondrion"/>
    <property type="evidence" value="ECO:0007669"/>
    <property type="project" value="TreeGrafter"/>
</dbReference>
<keyword evidence="9" id="KW-0496">Mitochondrion</keyword>
<dbReference type="PANTHER" id="PTHR11804">
    <property type="entry name" value="PROTEASE M3 THIMET OLIGOPEPTIDASE-RELATED"/>
    <property type="match status" value="1"/>
</dbReference>
<evidence type="ECO:0000256" key="5">
    <source>
        <dbReference type="ARBA" id="ARBA00022801"/>
    </source>
</evidence>
<dbReference type="GO" id="GO:0006518">
    <property type="term" value="P:peptide metabolic process"/>
    <property type="evidence" value="ECO:0007669"/>
    <property type="project" value="TreeGrafter"/>
</dbReference>
<keyword evidence="4 10" id="KW-0479">Metal-binding</keyword>
<evidence type="ECO:0000256" key="10">
    <source>
        <dbReference type="RuleBase" id="RU003435"/>
    </source>
</evidence>
<dbReference type="GO" id="GO:0046872">
    <property type="term" value="F:metal ion binding"/>
    <property type="evidence" value="ECO:0007669"/>
    <property type="project" value="UniProtKB-UniRule"/>
</dbReference>
<sequence length="788" mass="87854">MRMLATIFASLNDLSGRVLLSRHYQHLVVYSPRFIHYARLGSLADAFNRPHDSTITDSPKVTGVFLTKELISPNGFANLVQDATERCKSLLNEALSPNRTRKMVQVLDDMSDTLCRVADLADCIRMLHPDGPFRVAASEACQAIGRLVEELNTTPELYFASVRASQAGETVGRSPGCLPIDDTMDKIDRRVLDLFVADFELSGVQLQDPSRQAEFVKTASTALALGAEFVETAHTPVLFPPPDLAFKNTDKWSPPFEQIQLTHPVLEDPRPDVRAATYRTYYAPLPGQETRLTELMEMRHRMARAAGFDTYADRSVRNSLAETSENVRLFLDHLCHLLSPNANRVVREHLVPATRQSNSKFPTDHLGHMPAHDRIWPWDVSYALGQCRQTARVDQLVDYFSLGACMEGVSQLADCLFGLKLRVEPIIPGECWHPSVVKVGVYARRHSMPDMKSGPETQIGLVYCDLLDRPGKPAQDCHYTIRGGRSLHGNDYQNPIITLQLTLPPPTETGRPPLLSPGQVENLFHEWGHALHSMLARTRYQHVTGTRCSTDLAELPSTLFEHFALDPRVAKEYARHWSTGKPPCREELLALQRLTVSGGLGSSVELLQQATYAQLDQRLHSGHPESTLLTTRSLGYGTPMPASSCLLSSIQRTAGISDWMMCDPDHLGAWPHRFSHLVGYGGRYYSYLMARAGAHLIWSQCFANDPWSSSKGQLYQERVLRHGGEFHPATMLSDLLSYNNEESHISSILSPEQLARGLRDHVDESEAAASAMLSKISSPGLHQPSSFQ</sequence>
<keyword evidence="6 10" id="KW-0862">Zinc</keyword>
<dbReference type="InterPro" id="IPR024079">
    <property type="entry name" value="MetalloPept_cat_dom_sf"/>
</dbReference>
<evidence type="ECO:0000259" key="11">
    <source>
        <dbReference type="Pfam" id="PF01432"/>
    </source>
</evidence>
<dbReference type="Gene3D" id="1.10.1370.10">
    <property type="entry name" value="Neurolysin, domain 3"/>
    <property type="match status" value="1"/>
</dbReference>
<evidence type="ECO:0000256" key="8">
    <source>
        <dbReference type="ARBA" id="ARBA00023049"/>
    </source>
</evidence>
<dbReference type="SUPFAM" id="SSF55486">
    <property type="entry name" value="Metalloproteases ('zincins'), catalytic domain"/>
    <property type="match status" value="1"/>
</dbReference>
<evidence type="ECO:0000313" key="12">
    <source>
        <dbReference type="EMBL" id="TGZ60619.1"/>
    </source>
</evidence>
<dbReference type="EMBL" id="SJOL01008320">
    <property type="protein sequence ID" value="TGZ60619.1"/>
    <property type="molecule type" value="Genomic_DNA"/>
</dbReference>
<evidence type="ECO:0000256" key="4">
    <source>
        <dbReference type="ARBA" id="ARBA00022723"/>
    </source>
</evidence>
<evidence type="ECO:0000256" key="3">
    <source>
        <dbReference type="ARBA" id="ARBA00022670"/>
    </source>
</evidence>
<reference evidence="12 13" key="1">
    <citation type="journal article" date="2019" name="BMC Genomics">
        <title>New insights from Opisthorchis felineus genome: update on genomics of the epidemiologically important liver flukes.</title>
        <authorList>
            <person name="Ershov N.I."/>
            <person name="Mordvinov V.A."/>
            <person name="Prokhortchouk E.B."/>
            <person name="Pakharukova M.Y."/>
            <person name="Gunbin K.V."/>
            <person name="Ustyantsev K."/>
            <person name="Genaev M.A."/>
            <person name="Blinov A.G."/>
            <person name="Mazur A."/>
            <person name="Boulygina E."/>
            <person name="Tsygankova S."/>
            <person name="Khrameeva E."/>
            <person name="Chekanov N."/>
            <person name="Fan G."/>
            <person name="Xiao A."/>
            <person name="Zhang H."/>
            <person name="Xu X."/>
            <person name="Yang H."/>
            <person name="Solovyev V."/>
            <person name="Lee S.M."/>
            <person name="Liu X."/>
            <person name="Afonnikov D.A."/>
            <person name="Skryabin K.G."/>
        </authorList>
    </citation>
    <scope>NUCLEOTIDE SEQUENCE [LARGE SCALE GENOMIC DNA]</scope>
    <source>
        <strain evidence="12">AK-0245</strain>
        <tissue evidence="12">Whole organism</tissue>
    </source>
</reference>
<dbReference type="OrthoDB" id="17530at2759"/>
<comment type="cofactor">
    <cofactor evidence="10">
        <name>Zn(2+)</name>
        <dbReference type="ChEBI" id="CHEBI:29105"/>
    </cofactor>
    <text evidence="10">Binds 1 zinc ion.</text>
</comment>
<evidence type="ECO:0000256" key="7">
    <source>
        <dbReference type="ARBA" id="ARBA00022946"/>
    </source>
</evidence>
<dbReference type="Gene3D" id="3.40.390.10">
    <property type="entry name" value="Collagenase (Catalytic Domain)"/>
    <property type="match status" value="1"/>
</dbReference>
<evidence type="ECO:0000256" key="1">
    <source>
        <dbReference type="ARBA" id="ARBA00004173"/>
    </source>
</evidence>
<organism evidence="12 13">
    <name type="scientific">Opisthorchis felineus</name>
    <dbReference type="NCBI Taxonomy" id="147828"/>
    <lineage>
        <taxon>Eukaryota</taxon>
        <taxon>Metazoa</taxon>
        <taxon>Spiralia</taxon>
        <taxon>Lophotrochozoa</taxon>
        <taxon>Platyhelminthes</taxon>
        <taxon>Trematoda</taxon>
        <taxon>Digenea</taxon>
        <taxon>Opisthorchiida</taxon>
        <taxon>Opisthorchiata</taxon>
        <taxon>Opisthorchiidae</taxon>
        <taxon>Opisthorchis</taxon>
    </lineage>
</organism>
<comment type="caution">
    <text evidence="12">The sequence shown here is derived from an EMBL/GenBank/DDBJ whole genome shotgun (WGS) entry which is preliminary data.</text>
</comment>
<accession>A0A4S2LIA4</accession>
<keyword evidence="3 10" id="KW-0645">Protease</keyword>
<dbReference type="Pfam" id="PF01432">
    <property type="entry name" value="Peptidase_M3"/>
    <property type="match status" value="1"/>
</dbReference>